<accession>A0A6J4L388</accession>
<feature type="non-terminal residue" evidence="1">
    <location>
        <position position="1"/>
    </location>
</feature>
<evidence type="ECO:0000313" key="1">
    <source>
        <dbReference type="EMBL" id="CAA9322646.1"/>
    </source>
</evidence>
<proteinExistence type="predicted"/>
<sequence>WPELELRLRFLAAGGTVVRTG</sequence>
<dbReference type="EMBL" id="CADCTX010000484">
    <property type="protein sequence ID" value="CAA9322646.1"/>
    <property type="molecule type" value="Genomic_DNA"/>
</dbReference>
<name>A0A6J4L388_9BACT</name>
<protein>
    <submittedName>
        <fullName evidence="1">Uncharacterized protein</fullName>
    </submittedName>
</protein>
<organism evidence="1">
    <name type="scientific">uncultured Gemmatimonadaceae bacterium</name>
    <dbReference type="NCBI Taxonomy" id="246130"/>
    <lineage>
        <taxon>Bacteria</taxon>
        <taxon>Pseudomonadati</taxon>
        <taxon>Gemmatimonadota</taxon>
        <taxon>Gemmatimonadia</taxon>
        <taxon>Gemmatimonadales</taxon>
        <taxon>Gemmatimonadaceae</taxon>
        <taxon>environmental samples</taxon>
    </lineage>
</organism>
<reference evidence="1" key="1">
    <citation type="submission" date="2020-02" db="EMBL/GenBank/DDBJ databases">
        <authorList>
            <person name="Meier V. D."/>
        </authorList>
    </citation>
    <scope>NUCLEOTIDE SEQUENCE</scope>
    <source>
        <strain evidence="1">AVDCRST_MAG40</strain>
    </source>
</reference>
<dbReference type="AlphaFoldDB" id="A0A6J4L388"/>
<gene>
    <name evidence="1" type="ORF">AVDCRST_MAG40-1537</name>
</gene>